<dbReference type="EMBL" id="JAGGNH010000003">
    <property type="protein sequence ID" value="KAJ0979067.1"/>
    <property type="molecule type" value="Genomic_DNA"/>
</dbReference>
<evidence type="ECO:0000313" key="1">
    <source>
        <dbReference type="EMBL" id="KAJ0979067.1"/>
    </source>
</evidence>
<proteinExistence type="predicted"/>
<reference evidence="1" key="2">
    <citation type="journal article" date="2022" name="Hortic Res">
        <title>The genome of Dioscorea zingiberensis sheds light on the biosynthesis, origin and evolution of the medicinally important diosgenin saponins.</title>
        <authorList>
            <person name="Li Y."/>
            <person name="Tan C."/>
            <person name="Li Z."/>
            <person name="Guo J."/>
            <person name="Li S."/>
            <person name="Chen X."/>
            <person name="Wang C."/>
            <person name="Dai X."/>
            <person name="Yang H."/>
            <person name="Song W."/>
            <person name="Hou L."/>
            <person name="Xu J."/>
            <person name="Tong Z."/>
            <person name="Xu A."/>
            <person name="Yuan X."/>
            <person name="Wang W."/>
            <person name="Yang Q."/>
            <person name="Chen L."/>
            <person name="Sun Z."/>
            <person name="Wang K."/>
            <person name="Pan B."/>
            <person name="Chen J."/>
            <person name="Bao Y."/>
            <person name="Liu F."/>
            <person name="Qi X."/>
            <person name="Gang D.R."/>
            <person name="Wen J."/>
            <person name="Li J."/>
        </authorList>
    </citation>
    <scope>NUCLEOTIDE SEQUENCE</scope>
    <source>
        <strain evidence="1">Dzin_1.0</strain>
    </source>
</reference>
<evidence type="ECO:0008006" key="3">
    <source>
        <dbReference type="Google" id="ProtNLM"/>
    </source>
</evidence>
<dbReference type="Proteomes" id="UP001085076">
    <property type="component" value="Miscellaneous, Linkage group lg03"/>
</dbReference>
<dbReference type="AlphaFoldDB" id="A0A9D5HK62"/>
<dbReference type="GO" id="GO:0006888">
    <property type="term" value="P:endoplasmic reticulum to Golgi vesicle-mediated transport"/>
    <property type="evidence" value="ECO:0007669"/>
    <property type="project" value="InterPro"/>
</dbReference>
<keyword evidence="2" id="KW-1185">Reference proteome</keyword>
<dbReference type="PROSITE" id="PS51386">
    <property type="entry name" value="RINT1_TIP20"/>
    <property type="match status" value="1"/>
</dbReference>
<dbReference type="PANTHER" id="PTHR13520:SF0">
    <property type="entry name" value="RAD50-INTERACTING PROTEIN 1"/>
    <property type="match status" value="1"/>
</dbReference>
<name>A0A9D5HK62_9LILI</name>
<reference evidence="1" key="1">
    <citation type="submission" date="2021-03" db="EMBL/GenBank/DDBJ databases">
        <authorList>
            <person name="Li Z."/>
            <person name="Yang C."/>
        </authorList>
    </citation>
    <scope>NUCLEOTIDE SEQUENCE</scope>
    <source>
        <strain evidence="1">Dzin_1.0</strain>
        <tissue evidence="1">Leaf</tissue>
    </source>
</reference>
<dbReference type="GO" id="GO:0006890">
    <property type="term" value="P:retrograde vesicle-mediated transport, Golgi to endoplasmic reticulum"/>
    <property type="evidence" value="ECO:0007669"/>
    <property type="project" value="InterPro"/>
</dbReference>
<dbReference type="Gene3D" id="1.20.58.670">
    <property type="entry name" value="Dsl1p vesicle tethering complex, Tip20p subunit, domain D"/>
    <property type="match status" value="1"/>
</dbReference>
<dbReference type="InterPro" id="IPR007528">
    <property type="entry name" value="RINT1_Tip20"/>
</dbReference>
<organism evidence="1 2">
    <name type="scientific">Dioscorea zingiberensis</name>
    <dbReference type="NCBI Taxonomy" id="325984"/>
    <lineage>
        <taxon>Eukaryota</taxon>
        <taxon>Viridiplantae</taxon>
        <taxon>Streptophyta</taxon>
        <taxon>Embryophyta</taxon>
        <taxon>Tracheophyta</taxon>
        <taxon>Spermatophyta</taxon>
        <taxon>Magnoliopsida</taxon>
        <taxon>Liliopsida</taxon>
        <taxon>Dioscoreales</taxon>
        <taxon>Dioscoreaceae</taxon>
        <taxon>Dioscorea</taxon>
    </lineage>
</organism>
<evidence type="ECO:0000313" key="2">
    <source>
        <dbReference type="Proteomes" id="UP001085076"/>
    </source>
</evidence>
<protein>
    <recommendedName>
        <fullName evidence="3">RINT1-like protein MAG2L</fullName>
    </recommendedName>
</protein>
<dbReference type="OrthoDB" id="2189254at2759"/>
<dbReference type="GO" id="GO:0060628">
    <property type="term" value="P:regulation of ER to Golgi vesicle-mediated transport"/>
    <property type="evidence" value="ECO:0007669"/>
    <property type="project" value="TreeGrafter"/>
</dbReference>
<dbReference type="Pfam" id="PF04437">
    <property type="entry name" value="RINT1_TIP1"/>
    <property type="match status" value="1"/>
</dbReference>
<dbReference type="InterPro" id="IPR042044">
    <property type="entry name" value="EXOC6PINT-1/Sec15/Tip20_C_dom2"/>
</dbReference>
<dbReference type="PANTHER" id="PTHR13520">
    <property type="entry name" value="RAD50-INTERACTING PROTEIN 1 RINT-1"/>
    <property type="match status" value="1"/>
</dbReference>
<gene>
    <name evidence="1" type="ORF">J5N97_014541</name>
</gene>
<sequence>MWRGSEDSGLKHEKLLLAINATKDIEKVLVNAMHSRPRWLRLLMTVDARVEKALSFLRPQALSDHRAVLISLGWPPSLSTSNPEKDNCLYIPNPLILMQGEKKEKYSRSFLALCALQHLQAQRDKRKSDFSKYQKGCELLHSANVDKQVCSYSGLWTIDELVSPIAARIEFHFSKWSDEPKFIFALVYKVTRDFLEGVDNVLQPLIDEARLVGYSAKESWASAMVKMLCQYLEREIFPVLARLEVGSDSNREATSSWLHLVDIMISFDKRMQILASSGNTLPGMFAGFEGFSQSLPVMSIFSDHSNWLQIWAGIELKYAGDKLRSELEDERSWTIHIAKQAGLSDVVSSESFLLSTREDHKAPSIAESVVQLAWAMIERCRSLPSASTRIRFVRSSVTIFLYDFFSHLSQRCQEIESTTSIQEDDMLLRVAGSMNVARYLECVMREWSEDLTFLEMSITEDDLRGRQNMDQYLHNCFFRDEIFYLVKLETDYLMEIVSALLLDFDALCWDYIQNRDQWARQGNKYKDKISDEENTTVSPDFIEALDMLKERMRILKMNLNVKYFLDLWRSVAEGLDHFIFNSIPLSQVKFSSHGVDQFKADMSALLTVFRPFCARTEAFFPCTMDALRLLTMKRKDLDYLLKVLSKGEKNINECLHSRGLFHISAGHVEKILWNIKVEATDK</sequence>
<accession>A0A9D5HK62</accession>
<dbReference type="GO" id="GO:0070939">
    <property type="term" value="C:Dsl1/NZR complex"/>
    <property type="evidence" value="ECO:0007669"/>
    <property type="project" value="InterPro"/>
</dbReference>
<comment type="caution">
    <text evidence="1">The sequence shown here is derived from an EMBL/GenBank/DDBJ whole genome shotgun (WGS) entry which is preliminary data.</text>
</comment>